<keyword evidence="1" id="KW-0378">Hydrolase</keyword>
<gene>
    <name evidence="3" type="ORF">GC101_11165</name>
</gene>
<dbReference type="InterPro" id="IPR052940">
    <property type="entry name" value="Carb_Esterase_6"/>
</dbReference>
<organism evidence="3 4">
    <name type="scientific">Paenibacillus phytohabitans</name>
    <dbReference type="NCBI Taxonomy" id="2654978"/>
    <lineage>
        <taxon>Bacteria</taxon>
        <taxon>Bacillati</taxon>
        <taxon>Bacillota</taxon>
        <taxon>Bacilli</taxon>
        <taxon>Bacillales</taxon>
        <taxon>Paenibacillaceae</taxon>
        <taxon>Paenibacillus</taxon>
    </lineage>
</organism>
<dbReference type="Gene3D" id="3.40.50.1110">
    <property type="entry name" value="SGNH hydrolase"/>
    <property type="match status" value="1"/>
</dbReference>
<dbReference type="InterPro" id="IPR036514">
    <property type="entry name" value="SGNH_hydro_sf"/>
</dbReference>
<reference evidence="3 4" key="1">
    <citation type="submission" date="2019-10" db="EMBL/GenBank/DDBJ databases">
        <title>Description of Paenibacillus terricola sp. nov.</title>
        <authorList>
            <person name="Carlier A."/>
            <person name="Qi S."/>
        </authorList>
    </citation>
    <scope>NUCLEOTIDE SEQUENCE [LARGE SCALE GENOMIC DNA]</scope>
    <source>
        <strain evidence="3 4">LMG 31459</strain>
    </source>
</reference>
<dbReference type="Proteomes" id="UP000596857">
    <property type="component" value="Unassembled WGS sequence"/>
</dbReference>
<evidence type="ECO:0000313" key="4">
    <source>
        <dbReference type="Proteomes" id="UP000596857"/>
    </source>
</evidence>
<keyword evidence="4" id="KW-1185">Reference proteome</keyword>
<dbReference type="Pfam" id="PF03629">
    <property type="entry name" value="SASA"/>
    <property type="match status" value="1"/>
</dbReference>
<feature type="domain" description="Sialate O-acetylesterase" evidence="2">
    <location>
        <begin position="1"/>
        <end position="226"/>
    </location>
</feature>
<accession>A0ABX1YEL7</accession>
<evidence type="ECO:0000256" key="1">
    <source>
        <dbReference type="ARBA" id="ARBA00022801"/>
    </source>
</evidence>
<protein>
    <recommendedName>
        <fullName evidence="2">Sialate O-acetylesterase domain-containing protein</fullName>
    </recommendedName>
</protein>
<comment type="caution">
    <text evidence="3">The sequence shown here is derived from an EMBL/GenBank/DDBJ whole genome shotgun (WGS) entry which is preliminary data.</text>
</comment>
<proteinExistence type="predicted"/>
<dbReference type="PANTHER" id="PTHR31988:SF19">
    <property type="entry name" value="9-O-ACETYL-N-ACETYLNEURAMINIC ACID DEACETYLASE-RELATED"/>
    <property type="match status" value="1"/>
</dbReference>
<evidence type="ECO:0000313" key="3">
    <source>
        <dbReference type="EMBL" id="NOU79437.1"/>
    </source>
</evidence>
<dbReference type="InterPro" id="IPR005181">
    <property type="entry name" value="SASA"/>
</dbReference>
<dbReference type="EMBL" id="WHOB01000027">
    <property type="protein sequence ID" value="NOU79437.1"/>
    <property type="molecule type" value="Genomic_DNA"/>
</dbReference>
<dbReference type="SUPFAM" id="SSF52266">
    <property type="entry name" value="SGNH hydrolase"/>
    <property type="match status" value="1"/>
</dbReference>
<sequence>MGQSNMAGRGTAEQAPVVPAGTGYEFRAMTDPARLYDIMEPFGVNENNTVSGIAETIKTGSMISAFAIEYYKLTSRPIVGVSCSKGGTSINQWQPKGSFLNDAINRFNLAGSYLERSGYSVKHKFMVWCQGETDGDHGMSIAEYKTKLTAMIEAMLAAGLEHCYLIRTGNNRDQSTLYNQIKTAQTELCGEHENTTLVSTKFEEMAAAGLMIDAFHYTQKAYNITGADAGRNTARHILSLKNS</sequence>
<evidence type="ECO:0000259" key="2">
    <source>
        <dbReference type="Pfam" id="PF03629"/>
    </source>
</evidence>
<dbReference type="PANTHER" id="PTHR31988">
    <property type="entry name" value="ESTERASE, PUTATIVE (DUF303)-RELATED"/>
    <property type="match status" value="1"/>
</dbReference>
<name>A0ABX1YEL7_9BACL</name>